<dbReference type="RefSeq" id="XP_051444810.1">
    <property type="nucleotide sequence ID" value="XM_051588927.1"/>
</dbReference>
<evidence type="ECO:0000313" key="8">
    <source>
        <dbReference type="EMBL" id="KAI8579806.1"/>
    </source>
</evidence>
<dbReference type="PANTHER" id="PTHR15741:SF27">
    <property type="entry name" value="TRANSCRIPTION FACTOR AP-4"/>
    <property type="match status" value="1"/>
</dbReference>
<keyword evidence="4" id="KW-0804">Transcription</keyword>
<gene>
    <name evidence="8" type="ORF">K450DRAFT_240403</name>
</gene>
<evidence type="ECO:0000256" key="4">
    <source>
        <dbReference type="ARBA" id="ARBA00023163"/>
    </source>
</evidence>
<keyword evidence="9" id="KW-1185">Reference proteome</keyword>
<comment type="subcellular location">
    <subcellularLocation>
        <location evidence="1">Nucleus</location>
    </subcellularLocation>
</comment>
<feature type="region of interest" description="Disordered" evidence="6">
    <location>
        <begin position="239"/>
        <end position="300"/>
    </location>
</feature>
<feature type="compositionally biased region" description="Low complexity" evidence="6">
    <location>
        <begin position="200"/>
        <end position="209"/>
    </location>
</feature>
<comment type="caution">
    <text evidence="8">The sequence shown here is derived from an EMBL/GenBank/DDBJ whole genome shotgun (WGS) entry which is preliminary data.</text>
</comment>
<evidence type="ECO:0000256" key="1">
    <source>
        <dbReference type="ARBA" id="ARBA00004123"/>
    </source>
</evidence>
<dbReference type="SMART" id="SM00353">
    <property type="entry name" value="HLH"/>
    <property type="match status" value="1"/>
</dbReference>
<evidence type="ECO:0000256" key="6">
    <source>
        <dbReference type="SAM" id="MobiDB-lite"/>
    </source>
</evidence>
<accession>A0AAD5EBA7</accession>
<dbReference type="InterPro" id="IPR052207">
    <property type="entry name" value="Max-like/E-box_TFs"/>
</dbReference>
<keyword evidence="2" id="KW-0805">Transcription regulation</keyword>
<dbReference type="PROSITE" id="PS50888">
    <property type="entry name" value="BHLH"/>
    <property type="match status" value="1"/>
</dbReference>
<dbReference type="SUPFAM" id="SSF47459">
    <property type="entry name" value="HLH, helix-loop-helix DNA-binding domain"/>
    <property type="match status" value="1"/>
</dbReference>
<dbReference type="CDD" id="cd11387">
    <property type="entry name" value="bHLHzip_USF_MITF"/>
    <property type="match status" value="1"/>
</dbReference>
<dbReference type="Gene3D" id="4.10.280.10">
    <property type="entry name" value="Helix-loop-helix DNA-binding domain"/>
    <property type="match status" value="1"/>
</dbReference>
<evidence type="ECO:0000259" key="7">
    <source>
        <dbReference type="PROSITE" id="PS50888"/>
    </source>
</evidence>
<keyword evidence="5" id="KW-0539">Nucleus</keyword>
<evidence type="ECO:0000256" key="5">
    <source>
        <dbReference type="ARBA" id="ARBA00023242"/>
    </source>
</evidence>
<dbReference type="GO" id="GO:0000981">
    <property type="term" value="F:DNA-binding transcription factor activity, RNA polymerase II-specific"/>
    <property type="evidence" value="ECO:0007669"/>
    <property type="project" value="TreeGrafter"/>
</dbReference>
<organism evidence="8 9">
    <name type="scientific">Umbelopsis ramanniana AG</name>
    <dbReference type="NCBI Taxonomy" id="1314678"/>
    <lineage>
        <taxon>Eukaryota</taxon>
        <taxon>Fungi</taxon>
        <taxon>Fungi incertae sedis</taxon>
        <taxon>Mucoromycota</taxon>
        <taxon>Mucoromycotina</taxon>
        <taxon>Umbelopsidomycetes</taxon>
        <taxon>Umbelopsidales</taxon>
        <taxon>Umbelopsidaceae</taxon>
        <taxon>Umbelopsis</taxon>
    </lineage>
</organism>
<evidence type="ECO:0000256" key="2">
    <source>
        <dbReference type="ARBA" id="ARBA00023015"/>
    </source>
</evidence>
<dbReference type="GO" id="GO:0000978">
    <property type="term" value="F:RNA polymerase II cis-regulatory region sequence-specific DNA binding"/>
    <property type="evidence" value="ECO:0007669"/>
    <property type="project" value="TreeGrafter"/>
</dbReference>
<protein>
    <recommendedName>
        <fullName evidence="7">BHLH domain-containing protein</fullName>
    </recommendedName>
</protein>
<name>A0AAD5EBA7_UMBRA</name>
<feature type="region of interest" description="Disordered" evidence="6">
    <location>
        <begin position="1"/>
        <end position="75"/>
    </location>
</feature>
<keyword evidence="3" id="KW-0238">DNA-binding</keyword>
<reference evidence="8" key="1">
    <citation type="submission" date="2021-06" db="EMBL/GenBank/DDBJ databases">
        <authorList>
            <consortium name="DOE Joint Genome Institute"/>
            <person name="Mondo S.J."/>
            <person name="Amses K.R."/>
            <person name="Simmons D.R."/>
            <person name="Longcore J.E."/>
            <person name="Seto K."/>
            <person name="Alves G.H."/>
            <person name="Bonds A.E."/>
            <person name="Quandt C.A."/>
            <person name="Davis W.J."/>
            <person name="Chang Y."/>
            <person name="Letcher P.M."/>
            <person name="Powell M.J."/>
            <person name="Kuo A."/>
            <person name="Labutti K."/>
            <person name="Pangilinan J."/>
            <person name="Andreopoulos W."/>
            <person name="Tritt A."/>
            <person name="Riley R."/>
            <person name="Hundley H."/>
            <person name="Johnson J."/>
            <person name="Lipzen A."/>
            <person name="Barry K."/>
            <person name="Berbee M.L."/>
            <person name="Buchler N.E."/>
            <person name="Grigoriev I.V."/>
            <person name="Spatafora J.W."/>
            <person name="Stajich J.E."/>
            <person name="James T.Y."/>
        </authorList>
    </citation>
    <scope>NUCLEOTIDE SEQUENCE</scope>
    <source>
        <strain evidence="8">AG</strain>
    </source>
</reference>
<dbReference type="InterPro" id="IPR011598">
    <property type="entry name" value="bHLH_dom"/>
</dbReference>
<dbReference type="Pfam" id="PF00010">
    <property type="entry name" value="HLH"/>
    <property type="match status" value="1"/>
</dbReference>
<proteinExistence type="predicted"/>
<evidence type="ECO:0000256" key="3">
    <source>
        <dbReference type="ARBA" id="ARBA00023125"/>
    </source>
</evidence>
<dbReference type="EMBL" id="MU620917">
    <property type="protein sequence ID" value="KAI8579806.1"/>
    <property type="molecule type" value="Genomic_DNA"/>
</dbReference>
<reference evidence="8" key="2">
    <citation type="journal article" date="2022" name="Proc. Natl. Acad. Sci. U.S.A.">
        <title>Diploid-dominant life cycles characterize the early evolution of Fungi.</title>
        <authorList>
            <person name="Amses K.R."/>
            <person name="Simmons D.R."/>
            <person name="Longcore J.E."/>
            <person name="Mondo S.J."/>
            <person name="Seto K."/>
            <person name="Jeronimo G.H."/>
            <person name="Bonds A.E."/>
            <person name="Quandt C.A."/>
            <person name="Davis W.J."/>
            <person name="Chang Y."/>
            <person name="Federici B.A."/>
            <person name="Kuo A."/>
            <person name="LaButti K."/>
            <person name="Pangilinan J."/>
            <person name="Andreopoulos W."/>
            <person name="Tritt A."/>
            <person name="Riley R."/>
            <person name="Hundley H."/>
            <person name="Johnson J."/>
            <person name="Lipzen A."/>
            <person name="Barry K."/>
            <person name="Lang B.F."/>
            <person name="Cuomo C.A."/>
            <person name="Buchler N.E."/>
            <person name="Grigoriev I.V."/>
            <person name="Spatafora J.W."/>
            <person name="Stajich J.E."/>
            <person name="James T.Y."/>
        </authorList>
    </citation>
    <scope>NUCLEOTIDE SEQUENCE</scope>
    <source>
        <strain evidence="8">AG</strain>
    </source>
</reference>
<feature type="compositionally biased region" description="Acidic residues" evidence="6">
    <location>
        <begin position="40"/>
        <end position="58"/>
    </location>
</feature>
<feature type="domain" description="BHLH" evidence="7">
    <location>
        <begin position="122"/>
        <end position="175"/>
    </location>
</feature>
<feature type="region of interest" description="Disordered" evidence="6">
    <location>
        <begin position="184"/>
        <end position="225"/>
    </location>
</feature>
<dbReference type="InterPro" id="IPR036638">
    <property type="entry name" value="HLH_DNA-bd_sf"/>
</dbReference>
<sequence>MCPYGDSMAPLTSVHHFAQDTMAHKETPTPIHSQPRSSEEESPSECTEDDISDEDDDMTPVKNESSEHPNGLFLNFSSNLTEQSFGKKKTKSKRQNAYKVNGINILNRNNLDSKTAIERIRRRRENHNYVERRRRDVINNTIMDIASVVPNAMTSGQKPNKGNILRLALDYIKQLQTENRQLRQLTSSDDRNSMIPLTPPANQAPTPTTVSTPHRSPVHSDIDQPSPFRLKHHDMNVFAASAPNSPNFSRTYSPQTVSLPSSPIHGLPLHDDNTLPSLSLPPARPFPSRSLPPYSPGPQTPVSPHANFLVQQQPPVLHYNFVNQPPPATAPLPAPSGLRPILPMRPGPPQRPLNYAQNRMTGLERQYGSVCRY</sequence>
<dbReference type="AlphaFoldDB" id="A0AAD5EBA7"/>
<dbReference type="GO" id="GO:0005634">
    <property type="term" value="C:nucleus"/>
    <property type="evidence" value="ECO:0007669"/>
    <property type="project" value="UniProtKB-SubCell"/>
</dbReference>
<dbReference type="GO" id="GO:0046983">
    <property type="term" value="F:protein dimerization activity"/>
    <property type="evidence" value="ECO:0007669"/>
    <property type="project" value="InterPro"/>
</dbReference>
<dbReference type="GeneID" id="75914272"/>
<dbReference type="PANTHER" id="PTHR15741">
    <property type="entry name" value="BASIC HELIX-LOOP-HELIX ZIP TRANSCRIPTION FACTOR"/>
    <property type="match status" value="1"/>
</dbReference>
<dbReference type="Proteomes" id="UP001206595">
    <property type="component" value="Unassembled WGS sequence"/>
</dbReference>
<feature type="compositionally biased region" description="Polar residues" evidence="6">
    <location>
        <begin position="242"/>
        <end position="261"/>
    </location>
</feature>
<evidence type="ECO:0000313" key="9">
    <source>
        <dbReference type="Proteomes" id="UP001206595"/>
    </source>
</evidence>